<proteinExistence type="predicted"/>
<accession>A0A5Q2F7G0</accession>
<protein>
    <submittedName>
        <fullName evidence="1">Uncharacterized protein</fullName>
    </submittedName>
</protein>
<keyword evidence="2" id="KW-1185">Reference proteome</keyword>
<gene>
    <name evidence="1" type="ORF">Rai3103_03790</name>
</gene>
<dbReference type="Proteomes" id="UP000386847">
    <property type="component" value="Chromosome"/>
</dbReference>
<evidence type="ECO:0000313" key="1">
    <source>
        <dbReference type="EMBL" id="QGF22930.1"/>
    </source>
</evidence>
<reference evidence="1 2" key="1">
    <citation type="submission" date="2019-10" db="EMBL/GenBank/DDBJ databases">
        <title>Genomic analysis of Raineyella sp. CBA3103.</title>
        <authorList>
            <person name="Roh S.W."/>
        </authorList>
    </citation>
    <scope>NUCLEOTIDE SEQUENCE [LARGE SCALE GENOMIC DNA]</scope>
    <source>
        <strain evidence="1 2">CBA3103</strain>
    </source>
</reference>
<evidence type="ECO:0000313" key="2">
    <source>
        <dbReference type="Proteomes" id="UP000386847"/>
    </source>
</evidence>
<dbReference type="KEGG" id="rain:Rai3103_03790"/>
<name>A0A5Q2F7G0_9ACTN</name>
<dbReference type="AlphaFoldDB" id="A0A5Q2F7G0"/>
<dbReference type="EMBL" id="CP045725">
    <property type="protein sequence ID" value="QGF22930.1"/>
    <property type="molecule type" value="Genomic_DNA"/>
</dbReference>
<organism evidence="1 2">
    <name type="scientific">Raineyella fluvialis</name>
    <dbReference type="NCBI Taxonomy" id="2662261"/>
    <lineage>
        <taxon>Bacteria</taxon>
        <taxon>Bacillati</taxon>
        <taxon>Actinomycetota</taxon>
        <taxon>Actinomycetes</taxon>
        <taxon>Propionibacteriales</taxon>
        <taxon>Propionibacteriaceae</taxon>
        <taxon>Raineyella</taxon>
    </lineage>
</organism>
<sequence>MLVGATRLDGLFIWRGMLLSLSYIPGRGLDYGQSLSAAAARIRDTFSPAVQWAVLAVIAWWWHQDALRRRAERNGPAPTLRDRWHQGVATVNSYRDAIGHRRQRPPGQEPA</sequence>